<feature type="transmembrane region" description="Helical" evidence="1">
    <location>
        <begin position="7"/>
        <end position="27"/>
    </location>
</feature>
<keyword evidence="1" id="KW-0472">Membrane</keyword>
<accession>A0A0H3XMY7</accession>
<reference evidence="3" key="2">
    <citation type="submission" date="2015-06" db="EMBL/GenBank/DDBJ databases">
        <title>Complete genome sequence of Spiroplasma eriocheiris TDA-040725-5 (DSM 21848).</title>
        <authorList>
            <person name="Lo W.-S."/>
            <person name="Kuo C.-H."/>
        </authorList>
    </citation>
    <scope>NUCLEOTIDE SEQUENCE [LARGE SCALE GENOMIC DNA]</scope>
    <source>
        <strain evidence="3">TDA-040725-5</strain>
    </source>
</reference>
<reference evidence="2 3" key="1">
    <citation type="journal article" date="2015" name="Genome Biol. Evol.">
        <title>Found and Lost: The Fates of Horizontally Acquired Genes in Arthropod-Symbiotic Spiroplasma.</title>
        <authorList>
            <person name="Lo W.S."/>
            <person name="Gasparich G.E."/>
            <person name="Kuo C.H."/>
        </authorList>
    </citation>
    <scope>NUCLEOTIDE SEQUENCE [LARGE SCALE GENOMIC DNA]</scope>
    <source>
        <strain evidence="3">TDA-040725-5</strain>
    </source>
</reference>
<keyword evidence="3" id="KW-1185">Reference proteome</keyword>
<dbReference type="EMBL" id="CP011856">
    <property type="protein sequence ID" value="AKM54457.1"/>
    <property type="molecule type" value="Genomic_DNA"/>
</dbReference>
<evidence type="ECO:0000256" key="1">
    <source>
        <dbReference type="SAM" id="Phobius"/>
    </source>
</evidence>
<evidence type="ECO:0000313" key="2">
    <source>
        <dbReference type="EMBL" id="AKM54457.1"/>
    </source>
</evidence>
<evidence type="ECO:0000313" key="3">
    <source>
        <dbReference type="Proteomes" id="UP000035661"/>
    </source>
</evidence>
<feature type="transmembrane region" description="Helical" evidence="1">
    <location>
        <begin position="47"/>
        <end position="75"/>
    </location>
</feature>
<dbReference type="Proteomes" id="UP000035661">
    <property type="component" value="Chromosome"/>
</dbReference>
<dbReference type="AlphaFoldDB" id="A0A0H3XMY7"/>
<dbReference type="STRING" id="315358.SERIO_v1c08970"/>
<dbReference type="PATRIC" id="fig|743698.3.peg.904"/>
<keyword evidence="1" id="KW-1133">Transmembrane helix</keyword>
<evidence type="ECO:0008006" key="4">
    <source>
        <dbReference type="Google" id="ProtNLM"/>
    </source>
</evidence>
<keyword evidence="1" id="KW-0812">Transmembrane</keyword>
<proteinExistence type="predicted"/>
<name>A0A0H3XMY7_9MOLU</name>
<gene>
    <name evidence="2" type="ORF">SERIO_v1c08970</name>
</gene>
<dbReference type="KEGG" id="seri:SERIO_v1c08970"/>
<dbReference type="RefSeq" id="WP_047791656.1">
    <property type="nucleotide sequence ID" value="NZ_CP011856.1"/>
</dbReference>
<protein>
    <recommendedName>
        <fullName evidence="4">Transmembrane protein</fullName>
    </recommendedName>
</protein>
<sequence length="89" mass="9838">MSLKRLLASFLNMIFCWLNLILWIFNIDPIGTLVTGISVPSTRKGKLIFGACSLLQWIIMFTIIGTVVVIVMWVLDKPSIATIISGAAQ</sequence>
<organism evidence="2 3">
    <name type="scientific">Spiroplasma eriocheiris</name>
    <dbReference type="NCBI Taxonomy" id="315358"/>
    <lineage>
        <taxon>Bacteria</taxon>
        <taxon>Bacillati</taxon>
        <taxon>Mycoplasmatota</taxon>
        <taxon>Mollicutes</taxon>
        <taxon>Entomoplasmatales</taxon>
        <taxon>Spiroplasmataceae</taxon>
        <taxon>Spiroplasma</taxon>
    </lineage>
</organism>